<organism evidence="1 2">
    <name type="scientific">Lentibacillus populi</name>
    <dbReference type="NCBI Taxonomy" id="1827502"/>
    <lineage>
        <taxon>Bacteria</taxon>
        <taxon>Bacillati</taxon>
        <taxon>Bacillota</taxon>
        <taxon>Bacilli</taxon>
        <taxon>Bacillales</taxon>
        <taxon>Bacillaceae</taxon>
        <taxon>Lentibacillus</taxon>
    </lineage>
</organism>
<gene>
    <name evidence="1" type="ORF">GCM10011409_21170</name>
</gene>
<evidence type="ECO:0000313" key="1">
    <source>
        <dbReference type="EMBL" id="GGB43322.1"/>
    </source>
</evidence>
<dbReference type="Proteomes" id="UP000621492">
    <property type="component" value="Unassembled WGS sequence"/>
</dbReference>
<comment type="caution">
    <text evidence="1">The sequence shown here is derived from an EMBL/GenBank/DDBJ whole genome shotgun (WGS) entry which is preliminary data.</text>
</comment>
<evidence type="ECO:0000313" key="2">
    <source>
        <dbReference type="Proteomes" id="UP000621492"/>
    </source>
</evidence>
<dbReference type="AlphaFoldDB" id="A0A9W5TY12"/>
<accession>A0A9W5TY12</accession>
<sequence>MINMMLTPVTATHLIGTSKMESGKIVKLNKEERFILHCAFAVI</sequence>
<protein>
    <submittedName>
        <fullName evidence="1">Uncharacterized protein</fullName>
    </submittedName>
</protein>
<proteinExistence type="predicted"/>
<name>A0A9W5TY12_9BACI</name>
<reference evidence="1" key="1">
    <citation type="journal article" date="2014" name="Int. J. Syst. Evol. Microbiol.">
        <title>Complete genome sequence of Corynebacterium casei LMG S-19264T (=DSM 44701T), isolated from a smear-ripened cheese.</title>
        <authorList>
            <consortium name="US DOE Joint Genome Institute (JGI-PGF)"/>
            <person name="Walter F."/>
            <person name="Albersmeier A."/>
            <person name="Kalinowski J."/>
            <person name="Ruckert C."/>
        </authorList>
    </citation>
    <scope>NUCLEOTIDE SEQUENCE</scope>
    <source>
        <strain evidence="1">CGMCC 1.15454</strain>
    </source>
</reference>
<dbReference type="EMBL" id="BMJD01000014">
    <property type="protein sequence ID" value="GGB43322.1"/>
    <property type="molecule type" value="Genomic_DNA"/>
</dbReference>
<reference evidence="1" key="2">
    <citation type="submission" date="2020-09" db="EMBL/GenBank/DDBJ databases">
        <authorList>
            <person name="Sun Q."/>
            <person name="Zhou Y."/>
        </authorList>
    </citation>
    <scope>NUCLEOTIDE SEQUENCE</scope>
    <source>
        <strain evidence="1">CGMCC 1.15454</strain>
    </source>
</reference>
<keyword evidence="2" id="KW-1185">Reference proteome</keyword>